<dbReference type="PANTHER" id="PTHR43861">
    <property type="entry name" value="TRANS-ACONITATE 2-METHYLTRANSFERASE-RELATED"/>
    <property type="match status" value="1"/>
</dbReference>
<dbReference type="Pfam" id="PF13649">
    <property type="entry name" value="Methyltransf_25"/>
    <property type="match status" value="1"/>
</dbReference>
<dbReference type="GO" id="GO:0032259">
    <property type="term" value="P:methylation"/>
    <property type="evidence" value="ECO:0007669"/>
    <property type="project" value="UniProtKB-KW"/>
</dbReference>
<dbReference type="EMBL" id="JAUSVO010000006">
    <property type="protein sequence ID" value="MDQ0439808.1"/>
    <property type="molecule type" value="Genomic_DNA"/>
</dbReference>
<dbReference type="Proteomes" id="UP001241603">
    <property type="component" value="Unassembled WGS sequence"/>
</dbReference>
<accession>A0ABU0HBW7</accession>
<evidence type="ECO:0000256" key="3">
    <source>
        <dbReference type="ARBA" id="ARBA00022679"/>
    </source>
</evidence>
<protein>
    <recommendedName>
        <fullName evidence="5">Trans-aconitate 2-methyltransferase</fullName>
        <ecNumber evidence="5">2.1.1.144</ecNumber>
    </recommendedName>
</protein>
<organism evidence="7 8">
    <name type="scientific">Kaistia dalseonensis</name>
    <dbReference type="NCBI Taxonomy" id="410840"/>
    <lineage>
        <taxon>Bacteria</taxon>
        <taxon>Pseudomonadati</taxon>
        <taxon>Pseudomonadota</taxon>
        <taxon>Alphaproteobacteria</taxon>
        <taxon>Hyphomicrobiales</taxon>
        <taxon>Kaistiaceae</taxon>
        <taxon>Kaistia</taxon>
    </lineage>
</organism>
<evidence type="ECO:0000256" key="2">
    <source>
        <dbReference type="ARBA" id="ARBA00022603"/>
    </source>
</evidence>
<evidence type="ECO:0000313" key="8">
    <source>
        <dbReference type="Proteomes" id="UP001241603"/>
    </source>
</evidence>
<dbReference type="InterPro" id="IPR041698">
    <property type="entry name" value="Methyltransf_25"/>
</dbReference>
<keyword evidence="2 5" id="KW-0489">Methyltransferase</keyword>
<dbReference type="Gene3D" id="1.10.150.290">
    <property type="entry name" value="S-adenosyl-L-methionine-dependent methyltransferases"/>
    <property type="match status" value="1"/>
</dbReference>
<sequence>MNATAWSASQYLKFEDERTRPARDLLAQVPLTAPKTVIDLGCGPGNSTELLAARWPAAELTGLDSDPDMLETARKRLPDHRFIAADLANWMPEAPVDVLFANAVFQWIPNHLEVLVRLLGTLSSGGALAVQMPDNLGEPTHLLMEEVAHSGPWASAFAGQSLRRRALPAPSAYFDALHAASARVDVWHTVYNHPLADAAAIVEWVKGTGLRPYLDRVPTHLRAEFLAAYTARIAATYPPMADGRVLLRFPRIFVLAVRA</sequence>
<keyword evidence="1 5" id="KW-0963">Cytoplasm</keyword>
<dbReference type="Gene3D" id="3.40.50.150">
    <property type="entry name" value="Vaccinia Virus protein VP39"/>
    <property type="match status" value="1"/>
</dbReference>
<keyword evidence="3 5" id="KW-0808">Transferase</keyword>
<dbReference type="CDD" id="cd02440">
    <property type="entry name" value="AdoMet_MTases"/>
    <property type="match status" value="1"/>
</dbReference>
<comment type="similarity">
    <text evidence="5">Belongs to the methyltransferase superfamily. Tam family.</text>
</comment>
<dbReference type="EC" id="2.1.1.144" evidence="5"/>
<dbReference type="RefSeq" id="WP_266350692.1">
    <property type="nucleotide sequence ID" value="NZ_JAPKNG010000006.1"/>
</dbReference>
<proteinExistence type="inferred from homology"/>
<keyword evidence="4 5" id="KW-0949">S-adenosyl-L-methionine</keyword>
<evidence type="ECO:0000256" key="4">
    <source>
        <dbReference type="ARBA" id="ARBA00022691"/>
    </source>
</evidence>
<dbReference type="InterPro" id="IPR023149">
    <property type="entry name" value="Trans_acon_MeTrfase_C"/>
</dbReference>
<dbReference type="SUPFAM" id="SSF53335">
    <property type="entry name" value="S-adenosyl-L-methionine-dependent methyltransferases"/>
    <property type="match status" value="1"/>
</dbReference>
<dbReference type="InterPro" id="IPR023506">
    <property type="entry name" value="Trans-aconitate_MeTrfase"/>
</dbReference>
<name>A0ABU0HBW7_9HYPH</name>
<keyword evidence="8" id="KW-1185">Reference proteome</keyword>
<evidence type="ECO:0000256" key="5">
    <source>
        <dbReference type="HAMAP-Rule" id="MF_00560"/>
    </source>
</evidence>
<feature type="domain" description="Methyltransferase" evidence="6">
    <location>
        <begin position="37"/>
        <end position="126"/>
    </location>
</feature>
<reference evidence="7 8" key="1">
    <citation type="submission" date="2023-07" db="EMBL/GenBank/DDBJ databases">
        <title>Genomic Encyclopedia of Type Strains, Phase IV (KMG-IV): sequencing the most valuable type-strain genomes for metagenomic binning, comparative biology and taxonomic classification.</title>
        <authorList>
            <person name="Goeker M."/>
        </authorList>
    </citation>
    <scope>NUCLEOTIDE SEQUENCE [LARGE SCALE GENOMIC DNA]</scope>
    <source>
        <strain evidence="7 8">B6-8</strain>
    </source>
</reference>
<comment type="function">
    <text evidence="5">Catalyzes the S-adenosylmethionine monomethyl esterification of trans-aconitate.</text>
</comment>
<dbReference type="HAMAP" id="MF_00560">
    <property type="entry name" value="Tran_acon_Me_trans"/>
    <property type="match status" value="1"/>
</dbReference>
<dbReference type="GO" id="GO:0030798">
    <property type="term" value="F:trans-aconitate 2-methyltransferase activity"/>
    <property type="evidence" value="ECO:0007669"/>
    <property type="project" value="UniProtKB-EC"/>
</dbReference>
<dbReference type="NCBIfam" id="NF002463">
    <property type="entry name" value="PRK01683.1"/>
    <property type="match status" value="1"/>
</dbReference>
<gene>
    <name evidence="5" type="primary">tam</name>
    <name evidence="7" type="ORF">QO014_004214</name>
</gene>
<comment type="catalytic activity">
    <reaction evidence="5">
        <text>trans-aconitate + S-adenosyl-L-methionine = (E)-3-(methoxycarbonyl)pent-2-enedioate + S-adenosyl-L-homocysteine</text>
        <dbReference type="Rhea" id="RHEA:14969"/>
        <dbReference type="ChEBI" id="CHEBI:15708"/>
        <dbReference type="ChEBI" id="CHEBI:57470"/>
        <dbReference type="ChEBI" id="CHEBI:57856"/>
        <dbReference type="ChEBI" id="CHEBI:59789"/>
        <dbReference type="EC" id="2.1.1.144"/>
    </reaction>
</comment>
<evidence type="ECO:0000259" key="6">
    <source>
        <dbReference type="Pfam" id="PF13649"/>
    </source>
</evidence>
<comment type="subcellular location">
    <subcellularLocation>
        <location evidence="5">Cytoplasm</location>
    </subcellularLocation>
</comment>
<evidence type="ECO:0000313" key="7">
    <source>
        <dbReference type="EMBL" id="MDQ0439808.1"/>
    </source>
</evidence>
<dbReference type="InterPro" id="IPR029063">
    <property type="entry name" value="SAM-dependent_MTases_sf"/>
</dbReference>
<dbReference type="PANTHER" id="PTHR43861:SF1">
    <property type="entry name" value="TRANS-ACONITATE 2-METHYLTRANSFERASE"/>
    <property type="match status" value="1"/>
</dbReference>
<comment type="caution">
    <text evidence="7">The sequence shown here is derived from an EMBL/GenBank/DDBJ whole genome shotgun (WGS) entry which is preliminary data.</text>
</comment>
<evidence type="ECO:0000256" key="1">
    <source>
        <dbReference type="ARBA" id="ARBA00022490"/>
    </source>
</evidence>